<evidence type="ECO:0000256" key="1">
    <source>
        <dbReference type="SAM" id="MobiDB-lite"/>
    </source>
</evidence>
<proteinExistence type="predicted"/>
<accession>A0A2I0IN25</accession>
<sequence length="194" mass="21621">MIDQVVIRMTNKTRYMCFDHSMQQLKSIGVIQRKSKGNEWLGPPINNPDPSTKIVDTRGGRRRPRSAAPTPNRPRTSEPVPTEDVGDLCGRVGVPGRFRVWATNRRPQPLHRCRQYPQRTLATSVEGSGSPIYSGLGPPIGNLDPSIEVTGVLCGYQRSRWRGRGRRLTALTPESIGDLRVRIPGRFGVEAANR</sequence>
<dbReference type="AlphaFoldDB" id="A0A2I0IN25"/>
<evidence type="ECO:0000313" key="3">
    <source>
        <dbReference type="Proteomes" id="UP000233551"/>
    </source>
</evidence>
<organism evidence="2 3">
    <name type="scientific">Punica granatum</name>
    <name type="common">Pomegranate</name>
    <dbReference type="NCBI Taxonomy" id="22663"/>
    <lineage>
        <taxon>Eukaryota</taxon>
        <taxon>Viridiplantae</taxon>
        <taxon>Streptophyta</taxon>
        <taxon>Embryophyta</taxon>
        <taxon>Tracheophyta</taxon>
        <taxon>Spermatophyta</taxon>
        <taxon>Magnoliopsida</taxon>
        <taxon>eudicotyledons</taxon>
        <taxon>Gunneridae</taxon>
        <taxon>Pentapetalae</taxon>
        <taxon>rosids</taxon>
        <taxon>malvids</taxon>
        <taxon>Myrtales</taxon>
        <taxon>Lythraceae</taxon>
        <taxon>Punica</taxon>
    </lineage>
</organism>
<reference evidence="2 3" key="1">
    <citation type="submission" date="2017-11" db="EMBL/GenBank/DDBJ databases">
        <title>De-novo sequencing of pomegranate (Punica granatum L.) genome.</title>
        <authorList>
            <person name="Akparov Z."/>
            <person name="Amiraslanov A."/>
            <person name="Hajiyeva S."/>
            <person name="Abbasov M."/>
            <person name="Kaur K."/>
            <person name="Hamwieh A."/>
            <person name="Solovyev V."/>
            <person name="Salamov A."/>
            <person name="Braich B."/>
            <person name="Kosarev P."/>
            <person name="Mahmoud A."/>
            <person name="Hajiyev E."/>
            <person name="Babayeva S."/>
            <person name="Izzatullayeva V."/>
            <person name="Mammadov A."/>
            <person name="Mammadov A."/>
            <person name="Sharifova S."/>
            <person name="Ojaghi J."/>
            <person name="Eynullazada K."/>
            <person name="Bayramov B."/>
            <person name="Abdulazimova A."/>
            <person name="Shahmuradov I."/>
        </authorList>
    </citation>
    <scope>NUCLEOTIDE SEQUENCE [LARGE SCALE GENOMIC DNA]</scope>
    <source>
        <strain evidence="3">cv. AG2017</strain>
        <tissue evidence="2">Leaf</tissue>
    </source>
</reference>
<keyword evidence="3" id="KW-1185">Reference proteome</keyword>
<gene>
    <name evidence="2" type="ORF">CRG98_034202</name>
</gene>
<feature type="region of interest" description="Disordered" evidence="1">
    <location>
        <begin position="38"/>
        <end position="87"/>
    </location>
</feature>
<dbReference type="Proteomes" id="UP000233551">
    <property type="component" value="Unassembled WGS sequence"/>
</dbReference>
<name>A0A2I0IN25_PUNGR</name>
<comment type="caution">
    <text evidence="2">The sequence shown here is derived from an EMBL/GenBank/DDBJ whole genome shotgun (WGS) entry which is preliminary data.</text>
</comment>
<evidence type="ECO:0000313" key="2">
    <source>
        <dbReference type="EMBL" id="PKI45397.1"/>
    </source>
</evidence>
<dbReference type="EMBL" id="PGOL01002722">
    <property type="protein sequence ID" value="PKI45397.1"/>
    <property type="molecule type" value="Genomic_DNA"/>
</dbReference>
<protein>
    <submittedName>
        <fullName evidence="2">Uncharacterized protein</fullName>
    </submittedName>
</protein>